<accession>A0A5R9LMM2</accession>
<evidence type="ECO:0000313" key="2">
    <source>
        <dbReference type="Proteomes" id="UP000307430"/>
    </source>
</evidence>
<organism evidence="1 2">
    <name type="scientific">Klebsiella indica</name>
    <dbReference type="NCBI Taxonomy" id="2582917"/>
    <lineage>
        <taxon>Bacteria</taxon>
        <taxon>Pseudomonadati</taxon>
        <taxon>Pseudomonadota</taxon>
        <taxon>Gammaproteobacteria</taxon>
        <taxon>Enterobacterales</taxon>
        <taxon>Enterobacteriaceae</taxon>
        <taxon>Klebsiella/Raoultella group</taxon>
        <taxon>Klebsiella</taxon>
    </lineage>
</organism>
<dbReference type="AlphaFoldDB" id="A0A5R9LMM2"/>
<protein>
    <submittedName>
        <fullName evidence="1">DUF4762 domain-containing protein</fullName>
    </submittedName>
</protein>
<dbReference type="Proteomes" id="UP000307430">
    <property type="component" value="Unassembled WGS sequence"/>
</dbReference>
<name>A0A5R9LMM2_9ENTR</name>
<gene>
    <name evidence="1" type="ORF">FE839_05450</name>
</gene>
<dbReference type="RefSeq" id="WP_138359825.1">
    <property type="nucleotide sequence ID" value="NZ_JBCIVH010000021.1"/>
</dbReference>
<keyword evidence="2" id="KW-1185">Reference proteome</keyword>
<proteinExistence type="predicted"/>
<sequence length="68" mass="7301">MQKLSMIEASAIIGGCKEVCTTSYESVIIGGVSSCKEVTTCTDKYGNSTVSMKDAANNMCFVPNRIRQ</sequence>
<dbReference type="InterPro" id="IPR031882">
    <property type="entry name" value="DUF4762"/>
</dbReference>
<dbReference type="EMBL" id="VCHQ01000006">
    <property type="protein sequence ID" value="TLV21969.1"/>
    <property type="molecule type" value="Genomic_DNA"/>
</dbReference>
<comment type="caution">
    <text evidence="1">The sequence shown here is derived from an EMBL/GenBank/DDBJ whole genome shotgun (WGS) entry which is preliminary data.</text>
</comment>
<reference evidence="1 2" key="1">
    <citation type="submission" date="2019-05" db="EMBL/GenBank/DDBJ databases">
        <title>Genome sequence of Klebsiella sp strain TOUT106.</title>
        <authorList>
            <person name="Rahi P."/>
            <person name="Chaudhari D."/>
        </authorList>
    </citation>
    <scope>NUCLEOTIDE SEQUENCE [LARGE SCALE GENOMIC DNA]</scope>
    <source>
        <strain evidence="1 2">TOUT106</strain>
    </source>
</reference>
<evidence type="ECO:0000313" key="1">
    <source>
        <dbReference type="EMBL" id="TLV21969.1"/>
    </source>
</evidence>
<dbReference type="Pfam" id="PF15959">
    <property type="entry name" value="DUF4762"/>
    <property type="match status" value="1"/>
</dbReference>